<evidence type="ECO:0000313" key="3">
    <source>
        <dbReference type="EMBL" id="MBV0932989.1"/>
    </source>
</evidence>
<protein>
    <recommendedName>
        <fullName evidence="2">Type 4 fimbrial biogenesis protein PilX N-terminal domain-containing protein</fullName>
    </recommendedName>
</protein>
<keyword evidence="4" id="KW-1185">Reference proteome</keyword>
<dbReference type="EMBL" id="JAHQZT010000006">
    <property type="protein sequence ID" value="MBV0932989.1"/>
    <property type="molecule type" value="Genomic_DNA"/>
</dbReference>
<sequence>MSRYKHLSKRPCSKRQSGATLLVAMIMLVLITIVGFSAMQTTTVQERMTGNLRDKEVSFQAAEAALREQEAMLKEALELPELAEGASPYGDGAATDLSAVSGDPESQVEKKYFIADSLDMGFKPQTGRDVYRIEAKGFGQSEQAESVLETLYAKRFN</sequence>
<evidence type="ECO:0000313" key="4">
    <source>
        <dbReference type="Proteomes" id="UP000755551"/>
    </source>
</evidence>
<feature type="domain" description="Type 4 fimbrial biogenesis protein PilX N-terminal" evidence="2">
    <location>
        <begin position="17"/>
        <end position="67"/>
    </location>
</feature>
<dbReference type="Pfam" id="PF14341">
    <property type="entry name" value="PilX_N"/>
    <property type="match status" value="1"/>
</dbReference>
<feature type="transmembrane region" description="Helical" evidence="1">
    <location>
        <begin position="21"/>
        <end position="39"/>
    </location>
</feature>
<organism evidence="3 4">
    <name type="scientific">Marinobacterium weihaiense</name>
    <dbReference type="NCBI Taxonomy" id="2851016"/>
    <lineage>
        <taxon>Bacteria</taxon>
        <taxon>Pseudomonadati</taxon>
        <taxon>Pseudomonadota</taxon>
        <taxon>Gammaproteobacteria</taxon>
        <taxon>Oceanospirillales</taxon>
        <taxon>Oceanospirillaceae</taxon>
        <taxon>Marinobacterium</taxon>
    </lineage>
</organism>
<keyword evidence="1" id="KW-0472">Membrane</keyword>
<keyword evidence="1" id="KW-0812">Transmembrane</keyword>
<dbReference type="Proteomes" id="UP000755551">
    <property type="component" value="Unassembled WGS sequence"/>
</dbReference>
<gene>
    <name evidence="3" type="ORF">KTN04_06520</name>
</gene>
<evidence type="ECO:0000259" key="2">
    <source>
        <dbReference type="Pfam" id="PF14341"/>
    </source>
</evidence>
<proteinExistence type="predicted"/>
<accession>A0ABS6MAT3</accession>
<evidence type="ECO:0000256" key="1">
    <source>
        <dbReference type="SAM" id="Phobius"/>
    </source>
</evidence>
<dbReference type="RefSeq" id="WP_217334414.1">
    <property type="nucleotide sequence ID" value="NZ_JAHQZT010000006.1"/>
</dbReference>
<name>A0ABS6MAT3_9GAMM</name>
<dbReference type="InterPro" id="IPR025746">
    <property type="entry name" value="PilX_N_dom"/>
</dbReference>
<keyword evidence="1" id="KW-1133">Transmembrane helix</keyword>
<reference evidence="3 4" key="1">
    <citation type="submission" date="2021-06" db="EMBL/GenBank/DDBJ databases">
        <title>Bacterium isolated from marine sediment.</title>
        <authorList>
            <person name="Zhu K.-L."/>
            <person name="Du Z.-J."/>
            <person name="Liang Q.-Y."/>
        </authorList>
    </citation>
    <scope>NUCLEOTIDE SEQUENCE [LARGE SCALE GENOMIC DNA]</scope>
    <source>
        <strain evidence="3 4">A346</strain>
    </source>
</reference>
<comment type="caution">
    <text evidence="3">The sequence shown here is derived from an EMBL/GenBank/DDBJ whole genome shotgun (WGS) entry which is preliminary data.</text>
</comment>